<comment type="caution">
    <text evidence="5">The sequence shown here is derived from an EMBL/GenBank/DDBJ whole genome shotgun (WGS) entry which is preliminary data.</text>
</comment>
<dbReference type="GO" id="GO:0003677">
    <property type="term" value="F:DNA binding"/>
    <property type="evidence" value="ECO:0007669"/>
    <property type="project" value="UniProtKB-KW"/>
</dbReference>
<evidence type="ECO:0000313" key="6">
    <source>
        <dbReference type="Proteomes" id="UP000252167"/>
    </source>
</evidence>
<evidence type="ECO:0000256" key="3">
    <source>
        <dbReference type="ARBA" id="ARBA00023163"/>
    </source>
</evidence>
<evidence type="ECO:0000256" key="2">
    <source>
        <dbReference type="ARBA" id="ARBA00023125"/>
    </source>
</evidence>
<dbReference type="Proteomes" id="UP000252167">
    <property type="component" value="Unassembled WGS sequence"/>
</dbReference>
<proteinExistence type="predicted"/>
<dbReference type="PANTHER" id="PTHR43537:SF5">
    <property type="entry name" value="UXU OPERON TRANSCRIPTIONAL REGULATOR"/>
    <property type="match status" value="1"/>
</dbReference>
<dbReference type="SUPFAM" id="SSF46785">
    <property type="entry name" value="Winged helix' DNA-binding domain"/>
    <property type="match status" value="1"/>
</dbReference>
<evidence type="ECO:0000259" key="4">
    <source>
        <dbReference type="PROSITE" id="PS50949"/>
    </source>
</evidence>
<keyword evidence="6" id="KW-1185">Reference proteome</keyword>
<dbReference type="AlphaFoldDB" id="A0A365YIU9"/>
<keyword evidence="1" id="KW-0805">Transcription regulation</keyword>
<dbReference type="PANTHER" id="PTHR43537">
    <property type="entry name" value="TRANSCRIPTIONAL REGULATOR, GNTR FAMILY"/>
    <property type="match status" value="1"/>
</dbReference>
<name>A0A365YIU9_9MICC</name>
<dbReference type="InterPro" id="IPR000524">
    <property type="entry name" value="Tscrpt_reg_HTH_GntR"/>
</dbReference>
<keyword evidence="2" id="KW-0238">DNA-binding</keyword>
<accession>A0A365YIU9</accession>
<dbReference type="InterPro" id="IPR036390">
    <property type="entry name" value="WH_DNA-bd_sf"/>
</dbReference>
<evidence type="ECO:0000256" key="1">
    <source>
        <dbReference type="ARBA" id="ARBA00023015"/>
    </source>
</evidence>
<gene>
    <name evidence="5" type="ORF">C1H84_09045</name>
</gene>
<protein>
    <recommendedName>
        <fullName evidence="4">HTH gntR-type domain-containing protein</fullName>
    </recommendedName>
</protein>
<keyword evidence="3" id="KW-0804">Transcription</keyword>
<organism evidence="5 6">
    <name type="scientific">Glutamicibacter soli</name>
    <dbReference type="NCBI Taxonomy" id="453836"/>
    <lineage>
        <taxon>Bacteria</taxon>
        <taxon>Bacillati</taxon>
        <taxon>Actinomycetota</taxon>
        <taxon>Actinomycetes</taxon>
        <taxon>Micrococcales</taxon>
        <taxon>Micrococcaceae</taxon>
        <taxon>Glutamicibacter</taxon>
    </lineage>
</organism>
<dbReference type="RefSeq" id="WP_113607208.1">
    <property type="nucleotide sequence ID" value="NZ_POAF01000003.1"/>
</dbReference>
<evidence type="ECO:0000313" key="5">
    <source>
        <dbReference type="EMBL" id="RBM01963.1"/>
    </source>
</evidence>
<dbReference type="GO" id="GO:0003700">
    <property type="term" value="F:DNA-binding transcription factor activity"/>
    <property type="evidence" value="ECO:0007669"/>
    <property type="project" value="InterPro"/>
</dbReference>
<feature type="domain" description="HTH gntR-type" evidence="4">
    <location>
        <begin position="12"/>
        <end position="79"/>
    </location>
</feature>
<dbReference type="SMART" id="SM00345">
    <property type="entry name" value="HTH_GNTR"/>
    <property type="match status" value="1"/>
</dbReference>
<dbReference type="PROSITE" id="PS50949">
    <property type="entry name" value="HTH_GNTR"/>
    <property type="match status" value="1"/>
</dbReference>
<dbReference type="Gene3D" id="1.10.10.10">
    <property type="entry name" value="Winged helix-like DNA-binding domain superfamily/Winged helix DNA-binding domain"/>
    <property type="match status" value="1"/>
</dbReference>
<dbReference type="CDD" id="cd07377">
    <property type="entry name" value="WHTH_GntR"/>
    <property type="match status" value="1"/>
</dbReference>
<dbReference type="Pfam" id="PF00392">
    <property type="entry name" value="GntR"/>
    <property type="match status" value="1"/>
</dbReference>
<dbReference type="EMBL" id="POAF01000003">
    <property type="protein sequence ID" value="RBM01963.1"/>
    <property type="molecule type" value="Genomic_DNA"/>
</dbReference>
<reference evidence="5 6" key="1">
    <citation type="submission" date="2018-01" db="EMBL/GenBank/DDBJ databases">
        <title>Glutamicibacter soli strain NHPC-3 Whole genome sequence and assembly.</title>
        <authorList>
            <person name="Choudhury P."/>
            <person name="Gupta D."/>
            <person name="Sengupta K."/>
            <person name="Jawed A."/>
            <person name="Sultana N."/>
            <person name="Saha P."/>
        </authorList>
    </citation>
    <scope>NUCLEOTIDE SEQUENCE [LARGE SCALE GENOMIC DNA]</scope>
    <source>
        <strain evidence="5 6">NHPC-3</strain>
    </source>
</reference>
<dbReference type="InterPro" id="IPR036388">
    <property type="entry name" value="WH-like_DNA-bd_sf"/>
</dbReference>
<sequence length="225" mass="24730">MTTGPNNFTAPTTRAEAVATQLRKEIASGVLAPGAPIRDAEIAARLGVSITPVRESIAVLISEGLVDLLPNKRRRVMSMTQHQAEELMDALGALMSLGMARIDGATQDTSRLRAIMLTVGQGIEHPERRPVEGGPVAQMVDEIFTLAGNSELKFLVQQLSTRISGRLSLYPYRHHARLWDEAFTRIAATLPDTQAAAELITEFFDRLVEAMSHDRHRDQVVSPQR</sequence>